<proteinExistence type="predicted"/>
<dbReference type="Gene3D" id="3.90.70.10">
    <property type="entry name" value="Cysteine proteinases"/>
    <property type="match status" value="1"/>
</dbReference>
<evidence type="ECO:0000256" key="6">
    <source>
        <dbReference type="ARBA" id="ARBA00022807"/>
    </source>
</evidence>
<evidence type="ECO:0000256" key="5">
    <source>
        <dbReference type="ARBA" id="ARBA00022801"/>
    </source>
</evidence>
<comment type="catalytic activity">
    <reaction evidence="1">
        <text>Thiol-dependent hydrolysis of ester, thioester, amide, peptide and isopeptide bonds formed by the C-terminal Gly of ubiquitin (a 76-residue protein attached to proteins as an intracellular targeting signal).</text>
        <dbReference type="EC" id="3.4.19.12"/>
    </reaction>
</comment>
<feature type="compositionally biased region" description="Polar residues" evidence="7">
    <location>
        <begin position="122"/>
        <end position="132"/>
    </location>
</feature>
<feature type="region of interest" description="Disordered" evidence="7">
    <location>
        <begin position="113"/>
        <end position="132"/>
    </location>
</feature>
<reference evidence="9 10" key="1">
    <citation type="submission" date="2016-08" db="EMBL/GenBank/DDBJ databases">
        <title>Identification and validation of antigenic proteins from Pajaroellobacter abortibovis using de-novo genome sequence assembly and reverse vaccinology.</title>
        <authorList>
            <person name="Welly B.T."/>
            <person name="Miller M.R."/>
            <person name="Stott J.L."/>
            <person name="Blanchard M.T."/>
            <person name="Islas-Trejo A.D."/>
            <person name="O'Rourke S.M."/>
            <person name="Young A.E."/>
            <person name="Medrano J.F."/>
            <person name="Van Eenennaam A.L."/>
        </authorList>
    </citation>
    <scope>NUCLEOTIDE SEQUENCE [LARGE SCALE GENOMIC DNA]</scope>
    <source>
        <strain evidence="9 10">BTF92-0548A/99-0131</strain>
    </source>
</reference>
<dbReference type="GO" id="GO:0005829">
    <property type="term" value="C:cytosol"/>
    <property type="evidence" value="ECO:0007669"/>
    <property type="project" value="TreeGrafter"/>
</dbReference>
<keyword evidence="4" id="KW-0833">Ubl conjugation pathway</keyword>
<evidence type="ECO:0000256" key="7">
    <source>
        <dbReference type="SAM" id="MobiDB-lite"/>
    </source>
</evidence>
<dbReference type="InterPro" id="IPR038765">
    <property type="entry name" value="Papain-like_cys_pep_sf"/>
</dbReference>
<dbReference type="Pfam" id="PF00443">
    <property type="entry name" value="UCH"/>
    <property type="match status" value="1"/>
</dbReference>
<dbReference type="OrthoDB" id="22126at2"/>
<evidence type="ECO:0000313" key="9">
    <source>
        <dbReference type="EMBL" id="APR99295.1"/>
    </source>
</evidence>
<organism evidence="9 10">
    <name type="scientific">Pajaroellobacter abortibovis</name>
    <dbReference type="NCBI Taxonomy" id="1882918"/>
    <lineage>
        <taxon>Bacteria</taxon>
        <taxon>Pseudomonadati</taxon>
        <taxon>Myxococcota</taxon>
        <taxon>Polyangia</taxon>
        <taxon>Polyangiales</taxon>
        <taxon>Polyangiaceae</taxon>
    </lineage>
</organism>
<evidence type="ECO:0000313" key="10">
    <source>
        <dbReference type="Proteomes" id="UP000185544"/>
    </source>
</evidence>
<dbReference type="InterPro" id="IPR028889">
    <property type="entry name" value="USP"/>
</dbReference>
<keyword evidence="3" id="KW-0645">Protease</keyword>
<dbReference type="PANTHER" id="PTHR24006">
    <property type="entry name" value="UBIQUITIN CARBOXYL-TERMINAL HYDROLASE"/>
    <property type="match status" value="1"/>
</dbReference>
<protein>
    <recommendedName>
        <fullName evidence="2">ubiquitinyl hydrolase 1</fullName>
        <ecNumber evidence="2">3.4.19.12</ecNumber>
    </recommendedName>
</protein>
<dbReference type="EMBL" id="CP016908">
    <property type="protein sequence ID" value="APR99295.1"/>
    <property type="molecule type" value="Genomic_DNA"/>
</dbReference>
<dbReference type="KEGG" id="pabo:BCY86_00350"/>
<dbReference type="GO" id="GO:0004843">
    <property type="term" value="F:cysteine-type deubiquitinase activity"/>
    <property type="evidence" value="ECO:0007669"/>
    <property type="project" value="UniProtKB-EC"/>
</dbReference>
<keyword evidence="10" id="KW-1185">Reference proteome</keyword>
<evidence type="ECO:0000256" key="1">
    <source>
        <dbReference type="ARBA" id="ARBA00000707"/>
    </source>
</evidence>
<dbReference type="Proteomes" id="UP000185544">
    <property type="component" value="Chromosome"/>
</dbReference>
<feature type="domain" description="USP" evidence="8">
    <location>
        <begin position="84"/>
        <end position="407"/>
    </location>
</feature>
<dbReference type="STRING" id="1882918.BCY86_00350"/>
<dbReference type="PANTHER" id="PTHR24006:SF687">
    <property type="entry name" value="UBIQUITIN CARBOXYL-TERMINAL HYDROLASE 10"/>
    <property type="match status" value="1"/>
</dbReference>
<feature type="region of interest" description="Disordered" evidence="7">
    <location>
        <begin position="32"/>
        <end position="82"/>
    </location>
</feature>
<dbReference type="InterPro" id="IPR001394">
    <property type="entry name" value="Peptidase_C19_UCH"/>
</dbReference>
<dbReference type="PROSITE" id="PS50235">
    <property type="entry name" value="USP_3"/>
    <property type="match status" value="1"/>
</dbReference>
<evidence type="ECO:0000256" key="3">
    <source>
        <dbReference type="ARBA" id="ARBA00022670"/>
    </source>
</evidence>
<dbReference type="GO" id="GO:0016579">
    <property type="term" value="P:protein deubiquitination"/>
    <property type="evidence" value="ECO:0007669"/>
    <property type="project" value="InterPro"/>
</dbReference>
<evidence type="ECO:0000256" key="4">
    <source>
        <dbReference type="ARBA" id="ARBA00022786"/>
    </source>
</evidence>
<name>A0A1L6MV20_9BACT</name>
<evidence type="ECO:0000259" key="8">
    <source>
        <dbReference type="PROSITE" id="PS50235"/>
    </source>
</evidence>
<sequence>MKQMPDPFRRKSKRALHLSTIVFWSALEAACGSSSKNEETTSPRSNDTVDVSTQTTTSSPNNPPAPNPQSQPTDPSTQKWSVGLGLQNLGNTCFANASHKLLANLTDAPSAFDPSLDPEINQDLSTASQQTQDRISLKKAMFPLFKGMAENHQLLLDNQEPIDHQYFEQESSTLFSNIKDSYYALTNEKIPGDQSDAAEYIRFLLDRLAYGKMIDMQDWISCPSSYTNLTPVYHQSVLSLGIDTSPTSRNVMEALQFLLQGSFIDDYTPPPGRKQTCLQQPFFISARGKIPDQLIIQLLRFKKDITGKVLSKIETPVQISQQIQISLYDAPADNKSQPTTIHTTKTFNIKVVVGHSGSLAGGHCFAYVYEPQLKQWFLHNDSSVSPLQEQEVSHQTATAGYLLLYTK</sequence>
<dbReference type="EC" id="3.4.19.12" evidence="2"/>
<dbReference type="CDD" id="cd02257">
    <property type="entry name" value="Peptidase_C19"/>
    <property type="match status" value="1"/>
</dbReference>
<feature type="compositionally biased region" description="Low complexity" evidence="7">
    <location>
        <begin position="45"/>
        <end position="60"/>
    </location>
</feature>
<gene>
    <name evidence="9" type="ORF">BCY86_00350</name>
</gene>
<dbReference type="AlphaFoldDB" id="A0A1L6MV20"/>
<dbReference type="SUPFAM" id="SSF54001">
    <property type="entry name" value="Cysteine proteinases"/>
    <property type="match status" value="1"/>
</dbReference>
<dbReference type="GO" id="GO:0006508">
    <property type="term" value="P:proteolysis"/>
    <property type="evidence" value="ECO:0007669"/>
    <property type="project" value="UniProtKB-KW"/>
</dbReference>
<keyword evidence="5" id="KW-0378">Hydrolase</keyword>
<evidence type="ECO:0000256" key="2">
    <source>
        <dbReference type="ARBA" id="ARBA00012759"/>
    </source>
</evidence>
<dbReference type="InterPro" id="IPR050164">
    <property type="entry name" value="Peptidase_C19"/>
</dbReference>
<keyword evidence="6" id="KW-0788">Thiol protease</keyword>
<accession>A0A1L6MV20</accession>